<reference evidence="1 2" key="1">
    <citation type="journal article" date="2020" name="Cell">
        <title>Large-Scale Comparative Analyses of Tick Genomes Elucidate Their Genetic Diversity and Vector Capacities.</title>
        <authorList>
            <consortium name="Tick Genome and Microbiome Consortium (TIGMIC)"/>
            <person name="Jia N."/>
            <person name="Wang J."/>
            <person name="Shi W."/>
            <person name="Du L."/>
            <person name="Sun Y."/>
            <person name="Zhan W."/>
            <person name="Jiang J.F."/>
            <person name="Wang Q."/>
            <person name="Zhang B."/>
            <person name="Ji P."/>
            <person name="Bell-Sakyi L."/>
            <person name="Cui X.M."/>
            <person name="Yuan T.T."/>
            <person name="Jiang B.G."/>
            <person name="Yang W.F."/>
            <person name="Lam T.T."/>
            <person name="Chang Q.C."/>
            <person name="Ding S.J."/>
            <person name="Wang X.J."/>
            <person name="Zhu J.G."/>
            <person name="Ruan X.D."/>
            <person name="Zhao L."/>
            <person name="Wei J.T."/>
            <person name="Ye R.Z."/>
            <person name="Que T.C."/>
            <person name="Du C.H."/>
            <person name="Zhou Y.H."/>
            <person name="Cheng J.X."/>
            <person name="Dai P.F."/>
            <person name="Guo W.B."/>
            <person name="Han X.H."/>
            <person name="Huang E.J."/>
            <person name="Li L.F."/>
            <person name="Wei W."/>
            <person name="Gao Y.C."/>
            <person name="Liu J.Z."/>
            <person name="Shao H.Z."/>
            <person name="Wang X."/>
            <person name="Wang C.C."/>
            <person name="Yang T.C."/>
            <person name="Huo Q.B."/>
            <person name="Li W."/>
            <person name="Chen H.Y."/>
            <person name="Chen S.E."/>
            <person name="Zhou L.G."/>
            <person name="Ni X.B."/>
            <person name="Tian J.H."/>
            <person name="Sheng Y."/>
            <person name="Liu T."/>
            <person name="Pan Y.S."/>
            <person name="Xia L.Y."/>
            <person name="Li J."/>
            <person name="Zhao F."/>
            <person name="Cao W.C."/>
        </authorList>
    </citation>
    <scope>NUCLEOTIDE SEQUENCE [LARGE SCALE GENOMIC DNA]</scope>
    <source>
        <strain evidence="1">Iper-2018</strain>
    </source>
</reference>
<organism evidence="1 2">
    <name type="scientific">Ixodes persulcatus</name>
    <name type="common">Taiga tick</name>
    <dbReference type="NCBI Taxonomy" id="34615"/>
    <lineage>
        <taxon>Eukaryota</taxon>
        <taxon>Metazoa</taxon>
        <taxon>Ecdysozoa</taxon>
        <taxon>Arthropoda</taxon>
        <taxon>Chelicerata</taxon>
        <taxon>Arachnida</taxon>
        <taxon>Acari</taxon>
        <taxon>Parasitiformes</taxon>
        <taxon>Ixodida</taxon>
        <taxon>Ixodoidea</taxon>
        <taxon>Ixodidae</taxon>
        <taxon>Ixodinae</taxon>
        <taxon>Ixodes</taxon>
    </lineage>
</organism>
<proteinExistence type="predicted"/>
<name>A0AC60Q339_IXOPE</name>
<keyword evidence="2" id="KW-1185">Reference proteome</keyword>
<protein>
    <submittedName>
        <fullName evidence="1">Uncharacterized protein</fullName>
    </submittedName>
</protein>
<accession>A0AC60Q339</accession>
<dbReference type="Proteomes" id="UP000805193">
    <property type="component" value="Unassembled WGS sequence"/>
</dbReference>
<evidence type="ECO:0000313" key="2">
    <source>
        <dbReference type="Proteomes" id="UP000805193"/>
    </source>
</evidence>
<sequence length="125" mass="13575">MLRSPATRLSFGPPLHAMKQSAVATAAPSEEEGFTGWHFQQTEQTVYRAGGDARYPVRNQGPNRNPIRGAVFSLSDESGVAPKALFDTRGAKRRLPRKTAKQTTARRLLPLSASPALSPMLVVFA</sequence>
<gene>
    <name evidence="1" type="ORF">HPB47_025722</name>
</gene>
<dbReference type="EMBL" id="JABSTQ010009650">
    <property type="protein sequence ID" value="KAG0427215.1"/>
    <property type="molecule type" value="Genomic_DNA"/>
</dbReference>
<evidence type="ECO:0000313" key="1">
    <source>
        <dbReference type="EMBL" id="KAG0427215.1"/>
    </source>
</evidence>
<comment type="caution">
    <text evidence="1">The sequence shown here is derived from an EMBL/GenBank/DDBJ whole genome shotgun (WGS) entry which is preliminary data.</text>
</comment>